<dbReference type="Proteomes" id="UP000220959">
    <property type="component" value="Unassembled WGS sequence"/>
</dbReference>
<proteinExistence type="predicted"/>
<dbReference type="EMBL" id="NMTR01000012">
    <property type="protein sequence ID" value="PDX61723.1"/>
    <property type="molecule type" value="Genomic_DNA"/>
</dbReference>
<gene>
    <name evidence="1" type="primary">aroA</name>
    <name evidence="1" type="ORF">CGS49_04840</name>
</gene>
<organism evidence="1 2">
    <name type="scientific">Faecalibacterium langellae</name>
    <dbReference type="NCBI Taxonomy" id="3435293"/>
    <lineage>
        <taxon>Bacteria</taxon>
        <taxon>Bacillati</taxon>
        <taxon>Bacillota</taxon>
        <taxon>Clostridia</taxon>
        <taxon>Eubacteriales</taxon>
        <taxon>Oscillospiraceae</taxon>
        <taxon>Faecalibacterium</taxon>
    </lineage>
</organism>
<sequence length="425" mass="45053">MTATIKRASDQISGTITAPPSKSMAHRAVLCAALAEGRSHITNLEFSKDISATLGAAAQLCANVHTGRDDAVVEGLGHFLPLAAPVDCCESGSTLRFLIPIASLTGQEVSFTGRGRLMERPQSVYETLYREQNLRFEQSSAGLTVEGALTPGEYRLAGNVSSQFISGLLFALPLLSGDSTLHLIPPVESRSYIDMTRAVQAAFGVQSRWLDENTLFLPGNQHYHPCDYTVEGDYSQAAFPAVLGAVCGGVTITGLAPETLQGDAVLLDILRRCGAQFTRTESGVAFEKAPLHGVDIDLADCPDLGPVLMVLGLLCEGTTVIRNAERLRLKESDRIAAMEAELRACGGVLESEGGTITVHGCADKLHAPAGTLHGHNDHRVVMSLAVLALSTGLALTVDDAEAITKSWPNFFDAIKPLGAEVEYAG</sequence>
<reference evidence="1 2" key="1">
    <citation type="journal article" date="2017" name="Front. Microbiol.">
        <title>New Insights into the Diversity of the Genus Faecalibacterium.</title>
        <authorList>
            <person name="Benevides L."/>
            <person name="Burman S."/>
            <person name="Martin R."/>
            <person name="Robert V."/>
            <person name="Thomas M."/>
            <person name="Miquel S."/>
            <person name="Chain F."/>
            <person name="Sokol H."/>
            <person name="Bermudez-Humaran L.G."/>
            <person name="Morrison M."/>
            <person name="Langella P."/>
            <person name="Azevedo V.A."/>
            <person name="Chatel J.M."/>
            <person name="Soares S."/>
        </authorList>
    </citation>
    <scope>NUCLEOTIDE SEQUENCE [LARGE SCALE GENOMIC DNA]</scope>
    <source>
        <strain evidence="2">CNCM I-4541</strain>
    </source>
</reference>
<evidence type="ECO:0000313" key="2">
    <source>
        <dbReference type="Proteomes" id="UP000220959"/>
    </source>
</evidence>
<evidence type="ECO:0000313" key="1">
    <source>
        <dbReference type="EMBL" id="PDX61723.1"/>
    </source>
</evidence>
<name>A0ACC9D0W1_9FIRM</name>
<keyword evidence="2" id="KW-1185">Reference proteome</keyword>
<protein>
    <submittedName>
        <fullName evidence="1">3-phosphoshikimate 1-carboxyvinyltransferase</fullName>
    </submittedName>
</protein>
<accession>A0ACC9D0W1</accession>
<comment type="caution">
    <text evidence="1">The sequence shown here is derived from an EMBL/GenBank/DDBJ whole genome shotgun (WGS) entry which is preliminary data.</text>
</comment>